<evidence type="ECO:0000313" key="2">
    <source>
        <dbReference type="EMBL" id="ABM28196.1"/>
    </source>
</evidence>
<protein>
    <submittedName>
        <fullName evidence="2">Putative anti-sigma regulatory factor, serine/threonine protein kinase</fullName>
    </submittedName>
</protein>
<dbReference type="InterPro" id="IPR036890">
    <property type="entry name" value="HATPase_C_sf"/>
</dbReference>
<evidence type="ECO:0000259" key="1">
    <source>
        <dbReference type="Pfam" id="PF13581"/>
    </source>
</evidence>
<reference evidence="3" key="1">
    <citation type="journal article" date="2009" name="Environ. Microbiol.">
        <title>Contribution of mobile genetic elements to Desulfovibrio vulgaris genome plasticity.</title>
        <authorList>
            <person name="Walker C.B."/>
            <person name="Stolyar S."/>
            <person name="Chivian D."/>
            <person name="Pinel N."/>
            <person name="Gabster J.A."/>
            <person name="Dehal P.S."/>
            <person name="He Z."/>
            <person name="Yang Z.K."/>
            <person name="Yen H.C."/>
            <person name="Zhou J."/>
            <person name="Wall J.D."/>
            <person name="Hazen T.C."/>
            <person name="Arkin A.P."/>
            <person name="Stahl D.A."/>
        </authorList>
    </citation>
    <scope>NUCLEOTIDE SEQUENCE [LARGE SCALE GENOMIC DNA]</scope>
    <source>
        <strain evidence="3">DP4</strain>
    </source>
</reference>
<organism evidence="2 3">
    <name type="scientific">Nitratidesulfovibrio vulgaris (strain DP4)</name>
    <name type="common">Desulfovibrio vulgaris</name>
    <dbReference type="NCBI Taxonomy" id="391774"/>
    <lineage>
        <taxon>Bacteria</taxon>
        <taxon>Pseudomonadati</taxon>
        <taxon>Thermodesulfobacteriota</taxon>
        <taxon>Desulfovibrionia</taxon>
        <taxon>Desulfovibrionales</taxon>
        <taxon>Desulfovibrionaceae</taxon>
        <taxon>Nitratidesulfovibrio</taxon>
    </lineage>
</organism>
<dbReference type="Gene3D" id="3.30.565.10">
    <property type="entry name" value="Histidine kinase-like ATPase, C-terminal domain"/>
    <property type="match status" value="1"/>
</dbReference>
<keyword evidence="2" id="KW-0418">Kinase</keyword>
<proteinExistence type="predicted"/>
<feature type="domain" description="Histidine kinase/HSP90-like ATPase" evidence="1">
    <location>
        <begin position="48"/>
        <end position="164"/>
    </location>
</feature>
<dbReference type="SUPFAM" id="SSF55729">
    <property type="entry name" value="Acyl-CoA N-acyltransferases (Nat)"/>
    <property type="match status" value="1"/>
</dbReference>
<dbReference type="Pfam" id="PF13581">
    <property type="entry name" value="HATPase_c_2"/>
    <property type="match status" value="1"/>
</dbReference>
<dbReference type="Proteomes" id="UP000009173">
    <property type="component" value="Chromosome"/>
</dbReference>
<dbReference type="HOGENOM" id="CLU_559887_0_0_7"/>
<sequence>MGSLCAIWYVLQGRSDTAESQSEIPEYQLWNSRVALMKSKKIFGMQIPENVENISVVCSAARECARARGFSQEDVQTFCLVVEEALTNSIEMGFGDTENEVDITIYNITSGLGVKIDSVCLPLEPEKLPQYSFQRVSQYNDTTGLSYHLMKNMSDSFRVSISEDGARELYFEKYIPEQKVKDAVQRKKTLRVTTEHTKRFAVPEDAEKISRLVLRSHDAVLFGESIYYPDMVKEMLAEKRMVSVVAEAECGELIAHFALLKDISGDRVEELTYVVSDKNFKSRDTTKLPAILIEDAKRRGVYAIQSYVVTNHIYAQKGCLADGFSENALYLALNTASRHKQNEESSLHRIGTLGLVRYLGARESAPLFLPPRHREMILDIYAHMGVEPVVAEKTAESDSMRGCSQIVTDVEFKEGWMLIVVKEYGPDTFSHLKSEFYKAVVQGIPSIQLGLPLANAMTLEMCSEFESMGFFFAGVSSGYNSSENLMLQYLNGVEPGFESIHTFSDFAKKLKAYVHQCWEERAV</sequence>
<dbReference type="GO" id="GO:0004674">
    <property type="term" value="F:protein serine/threonine kinase activity"/>
    <property type="evidence" value="ECO:0007669"/>
    <property type="project" value="UniProtKB-KW"/>
</dbReference>
<keyword evidence="2" id="KW-0808">Transferase</keyword>
<dbReference type="InterPro" id="IPR016181">
    <property type="entry name" value="Acyl_CoA_acyltransferase"/>
</dbReference>
<dbReference type="AlphaFoldDB" id="A0A0H3A6U8"/>
<dbReference type="InterPro" id="IPR003594">
    <property type="entry name" value="HATPase_dom"/>
</dbReference>
<evidence type="ECO:0000313" key="3">
    <source>
        <dbReference type="Proteomes" id="UP000009173"/>
    </source>
</evidence>
<name>A0A0H3A6U8_NITV4</name>
<dbReference type="EMBL" id="CP000527">
    <property type="protein sequence ID" value="ABM28196.1"/>
    <property type="molecule type" value="Genomic_DNA"/>
</dbReference>
<accession>A0A0H3A6U8</accession>
<keyword evidence="2" id="KW-0723">Serine/threonine-protein kinase</keyword>
<dbReference type="KEGG" id="dvl:Dvul_1176"/>
<gene>
    <name evidence="2" type="ordered locus">Dvul_1176</name>
</gene>